<dbReference type="Pfam" id="PF00179">
    <property type="entry name" value="UQ_con"/>
    <property type="match status" value="1"/>
</dbReference>
<dbReference type="FunFam" id="3.10.110.10:FF:000022">
    <property type="entry name" value="Ubiquitin-conjugating enzyme E2 W"/>
    <property type="match status" value="1"/>
</dbReference>
<evidence type="ECO:0000313" key="9">
    <source>
        <dbReference type="EMBL" id="KAF2073173.1"/>
    </source>
</evidence>
<dbReference type="AlphaFoldDB" id="A0A8J4PRQ8"/>
<evidence type="ECO:0000256" key="3">
    <source>
        <dbReference type="ARBA" id="ARBA00022679"/>
    </source>
</evidence>
<sequence>MSNPKYAKRLQKELLDLRNSPPTGILIDEAETFDRWVIGIEGMSGTIYQGERFKLQFRFNSSYPLDPPEVIFIGNVPVHPHIYSNGHICLSILYDNWSPALTVSSICLSILSMLSSCTEKTRPADDSFYIARAVGKSPKDTRWMFHDDKV</sequence>
<comment type="caution">
    <text evidence="9">The sequence shown here is derived from an EMBL/GenBank/DDBJ whole genome shotgun (WGS) entry which is preliminary data.</text>
</comment>
<dbReference type="Proteomes" id="UP000695562">
    <property type="component" value="Unassembled WGS sequence"/>
</dbReference>
<keyword evidence="4" id="KW-0833">Ubl conjugation pathway</keyword>
<keyword evidence="3" id="KW-0808">Transferase</keyword>
<evidence type="ECO:0000256" key="7">
    <source>
        <dbReference type="ARBA" id="ARBA00042168"/>
    </source>
</evidence>
<evidence type="ECO:0000256" key="1">
    <source>
        <dbReference type="ARBA" id="ARBA00000485"/>
    </source>
</evidence>
<feature type="domain" description="UBC core" evidence="8">
    <location>
        <begin position="5"/>
        <end position="150"/>
    </location>
</feature>
<name>A0A8J4PRQ8_9MYCE</name>
<comment type="catalytic activity">
    <reaction evidence="5">
        <text>S-ubiquitinyl-[E1 ubiquitin-activating enzyme]-L-cysteine + [acceptor protein]-N-terminal-amino acid = [E1 ubiquitin-activating enzyme]-L-cysteine + N-terminal-ubiquitinyl-[acceptor protein].</text>
        <dbReference type="EC" id="2.3.2.25"/>
    </reaction>
</comment>
<evidence type="ECO:0000256" key="2">
    <source>
        <dbReference type="ARBA" id="ARBA00012486"/>
    </source>
</evidence>
<reference evidence="9" key="1">
    <citation type="submission" date="2020-01" db="EMBL/GenBank/DDBJ databases">
        <title>Development of genomics and gene disruption for Polysphondylium violaceum indicates a role for the polyketide synthase stlB in stalk morphogenesis.</title>
        <authorList>
            <person name="Narita B."/>
            <person name="Kawabe Y."/>
            <person name="Kin K."/>
            <person name="Saito T."/>
            <person name="Gibbs R."/>
            <person name="Kuspa A."/>
            <person name="Muzny D."/>
            <person name="Queller D."/>
            <person name="Richards S."/>
            <person name="Strassman J."/>
            <person name="Sucgang R."/>
            <person name="Worley K."/>
            <person name="Schaap P."/>
        </authorList>
    </citation>
    <scope>NUCLEOTIDE SEQUENCE</scope>
    <source>
        <strain evidence="9">QSvi11</strain>
    </source>
</reference>
<dbReference type="InterPro" id="IPR016135">
    <property type="entry name" value="UBQ-conjugating_enzyme/RWD"/>
</dbReference>
<comment type="catalytic activity">
    <reaction evidence="1">
        <text>S-ubiquitinyl-[E1 ubiquitin-activating enzyme]-L-cysteine + [E2 ubiquitin-conjugating enzyme]-L-cysteine = [E1 ubiquitin-activating enzyme]-L-cysteine + S-ubiquitinyl-[E2 ubiquitin-conjugating enzyme]-L-cysteine.</text>
        <dbReference type="EC" id="2.3.2.23"/>
    </reaction>
</comment>
<dbReference type="SMART" id="SM00212">
    <property type="entry name" value="UBCc"/>
    <property type="match status" value="1"/>
</dbReference>
<dbReference type="GO" id="GO:0061631">
    <property type="term" value="F:ubiquitin conjugating enzyme activity"/>
    <property type="evidence" value="ECO:0007669"/>
    <property type="project" value="UniProtKB-EC"/>
</dbReference>
<gene>
    <name evidence="9" type="ORF">CYY_005526</name>
</gene>
<dbReference type="InterPro" id="IPR000608">
    <property type="entry name" value="UBC"/>
</dbReference>
<proteinExistence type="predicted"/>
<dbReference type="CDD" id="cd23808">
    <property type="entry name" value="UBCc_UBE2W"/>
    <property type="match status" value="1"/>
</dbReference>
<evidence type="ECO:0000256" key="6">
    <source>
        <dbReference type="ARBA" id="ARBA00039075"/>
    </source>
</evidence>
<dbReference type="SUPFAM" id="SSF54495">
    <property type="entry name" value="UBC-like"/>
    <property type="match status" value="1"/>
</dbReference>
<keyword evidence="10" id="KW-1185">Reference proteome</keyword>
<accession>A0A8J4PRQ8</accession>
<dbReference type="InterPro" id="IPR050113">
    <property type="entry name" value="Ub_conjugating_enzyme"/>
</dbReference>
<dbReference type="OrthoDB" id="406833at2759"/>
<evidence type="ECO:0000256" key="5">
    <source>
        <dbReference type="ARBA" id="ARBA00035805"/>
    </source>
</evidence>
<dbReference type="EMBL" id="AJWJ01000222">
    <property type="protein sequence ID" value="KAF2073173.1"/>
    <property type="molecule type" value="Genomic_DNA"/>
</dbReference>
<dbReference type="GO" id="GO:0016567">
    <property type="term" value="P:protein ubiquitination"/>
    <property type="evidence" value="ECO:0007669"/>
    <property type="project" value="UniProtKB-ARBA"/>
</dbReference>
<dbReference type="Gene3D" id="3.10.110.10">
    <property type="entry name" value="Ubiquitin Conjugating Enzyme"/>
    <property type="match status" value="1"/>
</dbReference>
<evidence type="ECO:0000259" key="8">
    <source>
        <dbReference type="PROSITE" id="PS50127"/>
    </source>
</evidence>
<dbReference type="PROSITE" id="PS50127">
    <property type="entry name" value="UBC_2"/>
    <property type="match status" value="1"/>
</dbReference>
<organism evidence="9 10">
    <name type="scientific">Polysphondylium violaceum</name>
    <dbReference type="NCBI Taxonomy" id="133409"/>
    <lineage>
        <taxon>Eukaryota</taxon>
        <taxon>Amoebozoa</taxon>
        <taxon>Evosea</taxon>
        <taxon>Eumycetozoa</taxon>
        <taxon>Dictyostelia</taxon>
        <taxon>Dictyosteliales</taxon>
        <taxon>Dictyosteliaceae</taxon>
        <taxon>Polysphondylium</taxon>
    </lineage>
</organism>
<dbReference type="PANTHER" id="PTHR24067">
    <property type="entry name" value="UBIQUITIN-CONJUGATING ENZYME E2"/>
    <property type="match status" value="1"/>
</dbReference>
<dbReference type="EC" id="2.3.2.25" evidence="6"/>
<dbReference type="EC" id="2.3.2.23" evidence="2"/>
<evidence type="ECO:0000313" key="10">
    <source>
        <dbReference type="Proteomes" id="UP000695562"/>
    </source>
</evidence>
<evidence type="ECO:0000256" key="4">
    <source>
        <dbReference type="ARBA" id="ARBA00022786"/>
    </source>
</evidence>
<protein>
    <recommendedName>
        <fullName evidence="7">N-terminal E2 ubiquitin-conjugating enzyme</fullName>
        <ecNumber evidence="2">2.3.2.23</ecNumber>
        <ecNumber evidence="6">2.3.2.25</ecNumber>
    </recommendedName>
</protein>